<feature type="domain" description="PPIase FKBP-type" evidence="7">
    <location>
        <begin position="92"/>
        <end position="204"/>
    </location>
</feature>
<sequence>MLATLFVLSVRPAPPAAAALRAAARPPATRRQALTAAGAGALTLLSPSAALATPSNEELRAASRSPEAGVLRPSGLRVIDLVEGDGPLPALGDRVYVHIKVWGSSFDAGEPAYATWAADGRPSMWFLGEPSAVVVGPPYVPTTTVPAGIDEGVLGMREGGWRRLVVPASAAYGAEGLPRPGGRGLFKVPPNSPIFVDLRLVDGGGGGCDRLLRLQGLPKSISCIPGKI</sequence>
<dbReference type="InterPro" id="IPR046357">
    <property type="entry name" value="PPIase_dom_sf"/>
</dbReference>
<evidence type="ECO:0000256" key="2">
    <source>
        <dbReference type="ARBA" id="ARBA00013194"/>
    </source>
</evidence>
<feature type="signal peptide" evidence="6">
    <location>
        <begin position="1"/>
        <end position="18"/>
    </location>
</feature>
<dbReference type="PROSITE" id="PS50059">
    <property type="entry name" value="FKBP_PPIASE"/>
    <property type="match status" value="1"/>
</dbReference>
<dbReference type="EC" id="5.2.1.8" evidence="2 5"/>
<accession>A0A6S9SJA0</accession>
<protein>
    <recommendedName>
        <fullName evidence="2 5">peptidylprolyl isomerase</fullName>
        <ecNumber evidence="2 5">5.2.1.8</ecNumber>
    </recommendedName>
</protein>
<dbReference type="EMBL" id="HBIR01000606">
    <property type="protein sequence ID" value="CAE0520807.1"/>
    <property type="molecule type" value="Transcribed_RNA"/>
</dbReference>
<dbReference type="PANTHER" id="PTHR43811">
    <property type="entry name" value="FKBP-TYPE PEPTIDYL-PROLYL CIS-TRANS ISOMERASE FKPA"/>
    <property type="match status" value="1"/>
</dbReference>
<organism evidence="8">
    <name type="scientific">Emiliania huxleyi</name>
    <name type="common">Coccolithophore</name>
    <name type="synonym">Pontosphaera huxleyi</name>
    <dbReference type="NCBI Taxonomy" id="2903"/>
    <lineage>
        <taxon>Eukaryota</taxon>
        <taxon>Haptista</taxon>
        <taxon>Haptophyta</taxon>
        <taxon>Prymnesiophyceae</taxon>
        <taxon>Isochrysidales</taxon>
        <taxon>Noelaerhabdaceae</taxon>
        <taxon>Emiliania</taxon>
    </lineage>
</organism>
<dbReference type="SUPFAM" id="SSF54534">
    <property type="entry name" value="FKBP-like"/>
    <property type="match status" value="1"/>
</dbReference>
<evidence type="ECO:0000256" key="6">
    <source>
        <dbReference type="SAM" id="SignalP"/>
    </source>
</evidence>
<comment type="catalytic activity">
    <reaction evidence="1 5">
        <text>[protein]-peptidylproline (omega=180) = [protein]-peptidylproline (omega=0)</text>
        <dbReference type="Rhea" id="RHEA:16237"/>
        <dbReference type="Rhea" id="RHEA-COMP:10747"/>
        <dbReference type="Rhea" id="RHEA-COMP:10748"/>
        <dbReference type="ChEBI" id="CHEBI:83833"/>
        <dbReference type="ChEBI" id="CHEBI:83834"/>
        <dbReference type="EC" id="5.2.1.8"/>
    </reaction>
</comment>
<evidence type="ECO:0000259" key="7">
    <source>
        <dbReference type="PROSITE" id="PS50059"/>
    </source>
</evidence>
<dbReference type="AlphaFoldDB" id="A0A6S9SJA0"/>
<evidence type="ECO:0000256" key="3">
    <source>
        <dbReference type="ARBA" id="ARBA00023110"/>
    </source>
</evidence>
<keyword evidence="6" id="KW-0732">Signal</keyword>
<keyword evidence="3 5" id="KW-0697">Rotamase</keyword>
<dbReference type="Pfam" id="PF00254">
    <property type="entry name" value="FKBP_C"/>
    <property type="match status" value="1"/>
</dbReference>
<dbReference type="GO" id="GO:0003755">
    <property type="term" value="F:peptidyl-prolyl cis-trans isomerase activity"/>
    <property type="evidence" value="ECO:0007669"/>
    <property type="project" value="UniProtKB-KW"/>
</dbReference>
<dbReference type="PANTHER" id="PTHR43811:SF19">
    <property type="entry name" value="39 KDA FK506-BINDING NUCLEAR PROTEIN"/>
    <property type="match status" value="1"/>
</dbReference>
<evidence type="ECO:0000256" key="1">
    <source>
        <dbReference type="ARBA" id="ARBA00000971"/>
    </source>
</evidence>
<evidence type="ECO:0000256" key="5">
    <source>
        <dbReference type="PROSITE-ProRule" id="PRU00277"/>
    </source>
</evidence>
<evidence type="ECO:0000313" key="8">
    <source>
        <dbReference type="EMBL" id="CAE0520807.1"/>
    </source>
</evidence>
<proteinExistence type="predicted"/>
<dbReference type="InterPro" id="IPR001179">
    <property type="entry name" value="PPIase_FKBP_dom"/>
</dbReference>
<gene>
    <name evidence="8" type="ORF">EHUX00137_LOCUS447</name>
</gene>
<reference evidence="8" key="1">
    <citation type="submission" date="2021-01" db="EMBL/GenBank/DDBJ databases">
        <authorList>
            <person name="Corre E."/>
            <person name="Pelletier E."/>
            <person name="Niang G."/>
            <person name="Scheremetjew M."/>
            <person name="Finn R."/>
            <person name="Kale V."/>
            <person name="Holt S."/>
            <person name="Cochrane G."/>
            <person name="Meng A."/>
            <person name="Brown T."/>
            <person name="Cohen L."/>
        </authorList>
    </citation>
    <scope>NUCLEOTIDE SEQUENCE</scope>
    <source>
        <strain evidence="8">379</strain>
    </source>
</reference>
<dbReference type="Gene3D" id="3.10.50.40">
    <property type="match status" value="1"/>
</dbReference>
<name>A0A6S9SJA0_EMIHU</name>
<feature type="chain" id="PRO_5030159628" description="peptidylprolyl isomerase" evidence="6">
    <location>
        <begin position="19"/>
        <end position="228"/>
    </location>
</feature>
<evidence type="ECO:0000256" key="4">
    <source>
        <dbReference type="ARBA" id="ARBA00023235"/>
    </source>
</evidence>
<keyword evidence="4 5" id="KW-0413">Isomerase</keyword>